<evidence type="ECO:0000259" key="1">
    <source>
        <dbReference type="Pfam" id="PF01370"/>
    </source>
</evidence>
<feature type="domain" description="NAD-dependent epimerase/dehydratase" evidence="1">
    <location>
        <begin position="1"/>
        <end position="83"/>
    </location>
</feature>
<sequence length="84" mass="8950">YGLSKSEAEEQLLAIGQETGMEIVIIRPTLVYGPGVKANFASLMNLVSKGIPLPFGGIRSNARSLVSIDNLADLIITCIQHPKA</sequence>
<dbReference type="Gene3D" id="3.40.50.720">
    <property type="entry name" value="NAD(P)-binding Rossmann-like Domain"/>
    <property type="match status" value="1"/>
</dbReference>
<dbReference type="InterPro" id="IPR036291">
    <property type="entry name" value="NAD(P)-bd_dom_sf"/>
</dbReference>
<comment type="caution">
    <text evidence="2">The sequence shown here is derived from an EMBL/GenBank/DDBJ whole genome shotgun (WGS) entry which is preliminary data.</text>
</comment>
<dbReference type="EMBL" id="JABCLB010001189">
    <property type="protein sequence ID" value="NMU83848.1"/>
    <property type="molecule type" value="Genomic_DNA"/>
</dbReference>
<dbReference type="Proteomes" id="UP000518904">
    <property type="component" value="Unassembled WGS sequence"/>
</dbReference>
<organism evidence="2 3">
    <name type="scientific">Vibrio parahaemolyticus</name>
    <dbReference type="NCBI Taxonomy" id="670"/>
    <lineage>
        <taxon>Bacteria</taxon>
        <taxon>Pseudomonadati</taxon>
        <taxon>Pseudomonadota</taxon>
        <taxon>Gammaproteobacteria</taxon>
        <taxon>Vibrionales</taxon>
        <taxon>Vibrionaceae</taxon>
        <taxon>Vibrio</taxon>
    </lineage>
</organism>
<dbReference type="AlphaFoldDB" id="A0A7Y0SI63"/>
<name>A0A7Y0SI63_VIBPH</name>
<gene>
    <name evidence="2" type="ORF">HKB16_13210</name>
</gene>
<reference evidence="2 3" key="1">
    <citation type="submission" date="2020-04" db="EMBL/GenBank/DDBJ databases">
        <title>Whole-genome sequencing of Vibrio spp. from China reveals different genetic environments of blaCTX-M-14 among diverse lineages.</title>
        <authorList>
            <person name="Zheng Z."/>
            <person name="Ye L."/>
            <person name="Chen S."/>
        </authorList>
    </citation>
    <scope>NUCLEOTIDE SEQUENCE [LARGE SCALE GENOMIC DNA]</scope>
    <source>
        <strain evidence="2 3">Vb0551</strain>
    </source>
</reference>
<dbReference type="InterPro" id="IPR001509">
    <property type="entry name" value="Epimerase_deHydtase"/>
</dbReference>
<protein>
    <submittedName>
        <fullName evidence="2">NAD-dependent epimerase/dehydratase family protein</fullName>
    </submittedName>
</protein>
<accession>A0A7Y0SI63</accession>
<evidence type="ECO:0000313" key="2">
    <source>
        <dbReference type="EMBL" id="NMU83848.1"/>
    </source>
</evidence>
<feature type="non-terminal residue" evidence="2">
    <location>
        <position position="84"/>
    </location>
</feature>
<dbReference type="Pfam" id="PF01370">
    <property type="entry name" value="Epimerase"/>
    <property type="match status" value="1"/>
</dbReference>
<dbReference type="SUPFAM" id="SSF51735">
    <property type="entry name" value="NAD(P)-binding Rossmann-fold domains"/>
    <property type="match status" value="1"/>
</dbReference>
<evidence type="ECO:0000313" key="3">
    <source>
        <dbReference type="Proteomes" id="UP000518904"/>
    </source>
</evidence>
<feature type="non-terminal residue" evidence="2">
    <location>
        <position position="1"/>
    </location>
</feature>
<proteinExistence type="predicted"/>